<gene>
    <name evidence="2" type="ORF">D9613_004865</name>
</gene>
<dbReference type="GO" id="GO:0047617">
    <property type="term" value="F:fatty acyl-CoA hydrolase activity"/>
    <property type="evidence" value="ECO:0007669"/>
    <property type="project" value="InterPro"/>
</dbReference>
<sequence length="187" mass="20078">MPVSAIELLESQLPEELTSGITGNTSREVKELPIKWLSIFRDQGTGFAGSISSRLKLVDISVVPNPDDPSLTEGKVICEIDVTPDMCNAQGVMDNGCVMYFMDECSSLGVIVLNGYLENGVFPGVSQNINTFFHSSALEGTKLRVVGTSVASDEDIGVGKCEVWDADNHRLIASGTHRTMAPSGPRE</sequence>
<evidence type="ECO:0008006" key="4">
    <source>
        <dbReference type="Google" id="ProtNLM"/>
    </source>
</evidence>
<reference evidence="2 3" key="1">
    <citation type="submission" date="2019-12" db="EMBL/GenBank/DDBJ databases">
        <authorList>
            <person name="Floudas D."/>
            <person name="Bentzer J."/>
            <person name="Ahren D."/>
            <person name="Johansson T."/>
            <person name="Persson P."/>
            <person name="Tunlid A."/>
        </authorList>
    </citation>
    <scope>NUCLEOTIDE SEQUENCE [LARGE SCALE GENOMIC DNA]</scope>
    <source>
        <strain evidence="2 3">CBS 102.39</strain>
    </source>
</reference>
<evidence type="ECO:0000313" key="2">
    <source>
        <dbReference type="EMBL" id="KAF4619539.1"/>
    </source>
</evidence>
<evidence type="ECO:0000313" key="3">
    <source>
        <dbReference type="Proteomes" id="UP000521872"/>
    </source>
</evidence>
<dbReference type="CDD" id="cd03443">
    <property type="entry name" value="PaaI_thioesterase"/>
    <property type="match status" value="1"/>
</dbReference>
<dbReference type="SUPFAM" id="SSF54637">
    <property type="entry name" value="Thioesterase/thiol ester dehydrase-isomerase"/>
    <property type="match status" value="1"/>
</dbReference>
<keyword evidence="3" id="KW-1185">Reference proteome</keyword>
<evidence type="ECO:0000256" key="1">
    <source>
        <dbReference type="ARBA" id="ARBA00022801"/>
    </source>
</evidence>
<dbReference type="PANTHER" id="PTHR21660:SF1">
    <property type="entry name" value="ACYL-COENZYME A THIOESTERASE 13"/>
    <property type="match status" value="1"/>
</dbReference>
<dbReference type="AlphaFoldDB" id="A0A8H4QZ84"/>
<name>A0A8H4QZ84_9AGAR</name>
<dbReference type="EMBL" id="JAACJL010000016">
    <property type="protein sequence ID" value="KAF4619539.1"/>
    <property type="molecule type" value="Genomic_DNA"/>
</dbReference>
<dbReference type="InterPro" id="IPR029069">
    <property type="entry name" value="HotDog_dom_sf"/>
</dbReference>
<dbReference type="PANTHER" id="PTHR21660">
    <property type="entry name" value="THIOESTERASE SUPERFAMILY MEMBER-RELATED"/>
    <property type="match status" value="1"/>
</dbReference>
<organism evidence="2 3">
    <name type="scientific">Agrocybe pediades</name>
    <dbReference type="NCBI Taxonomy" id="84607"/>
    <lineage>
        <taxon>Eukaryota</taxon>
        <taxon>Fungi</taxon>
        <taxon>Dikarya</taxon>
        <taxon>Basidiomycota</taxon>
        <taxon>Agaricomycotina</taxon>
        <taxon>Agaricomycetes</taxon>
        <taxon>Agaricomycetidae</taxon>
        <taxon>Agaricales</taxon>
        <taxon>Agaricineae</taxon>
        <taxon>Strophariaceae</taxon>
        <taxon>Agrocybe</taxon>
    </lineage>
</organism>
<keyword evidence="1" id="KW-0378">Hydrolase</keyword>
<dbReference type="Gene3D" id="3.10.129.10">
    <property type="entry name" value="Hotdog Thioesterase"/>
    <property type="match status" value="1"/>
</dbReference>
<comment type="caution">
    <text evidence="2">The sequence shown here is derived from an EMBL/GenBank/DDBJ whole genome shotgun (WGS) entry which is preliminary data.</text>
</comment>
<proteinExistence type="predicted"/>
<dbReference type="Proteomes" id="UP000521872">
    <property type="component" value="Unassembled WGS sequence"/>
</dbReference>
<protein>
    <recommendedName>
        <fullName evidence="4">Thioesterase domain-containing protein</fullName>
    </recommendedName>
</protein>
<accession>A0A8H4QZ84</accession>
<dbReference type="InterPro" id="IPR039298">
    <property type="entry name" value="ACOT13"/>
</dbReference>